<dbReference type="InterPro" id="IPR016135">
    <property type="entry name" value="UBQ-conjugating_enzyme/RWD"/>
</dbReference>
<dbReference type="CDD" id="cd01483">
    <property type="entry name" value="E1_enzyme_family"/>
    <property type="match status" value="1"/>
</dbReference>
<evidence type="ECO:0000259" key="1">
    <source>
        <dbReference type="Pfam" id="PF00899"/>
    </source>
</evidence>
<dbReference type="Gene3D" id="3.40.50.720">
    <property type="entry name" value="NAD(P)-binding Rossmann-like Domain"/>
    <property type="match status" value="1"/>
</dbReference>
<dbReference type="InterPro" id="IPR035985">
    <property type="entry name" value="Ubiquitin-activating_enz"/>
</dbReference>
<comment type="caution">
    <text evidence="2">The sequence shown here is derived from an EMBL/GenBank/DDBJ whole genome shotgun (WGS) entry which is preliminary data.</text>
</comment>
<protein>
    <recommendedName>
        <fullName evidence="1">THIF-type NAD/FAD binding fold domain-containing protein</fullName>
    </recommendedName>
</protein>
<dbReference type="RefSeq" id="WP_156640470.1">
    <property type="nucleotide sequence ID" value="NZ_WOXT01000001.1"/>
</dbReference>
<dbReference type="SUPFAM" id="SSF69572">
    <property type="entry name" value="Activating enzymes of the ubiquitin-like proteins"/>
    <property type="match status" value="1"/>
</dbReference>
<dbReference type="EMBL" id="WOXT01000001">
    <property type="protein sequence ID" value="MUV13341.1"/>
    <property type="molecule type" value="Genomic_DNA"/>
</dbReference>
<sequence length="573" mass="63251">MTKWWELDPARWEREQQALEAAGITFEVDEGARSKGRLTLNLTKLWDGQPLRLVAHYPFNYPFANPMVVAPTLDLARHQTPGSKQLCMLRRNGEDWKPATDTLSSLIDQQLPRVFAGQPGQPEEDLNGKEAEPVTAFLHPQQGSFVGFPAFDISTLPDKGTFKIGLVQLNPLRGTVIEVLDQQGRVLFSSEARSRENFTKRPIVEGRWVKLAERPKVGDANDFLKLAAESDANLSRPAWKPLPNTDVRIDLLALLFADELTWKGAEGNAIVVSRSIGNKTKTVGSTDRALHRVELESRTNYFRRDPTAEGLQKGCVSLVGTGSIGSPAAKWLAQAGIGELRLFDHDVLDAGNAIRWELGRDYAGHHKVTVLHAVLSENFPYTTVVPTTLRIGDASSDDMAWLDKAYEGLVNGVTCLFDASASIGVSNYLSAFARHQGIPHVWMHASNGGWAGLVGRASGKPEDFCWMCHLYYLDDQDAEVKIPKLRSAPESAEVQPAGCLDPTFVGAQVDLSEVSLMGVRVVMDEVLVHVGAQPATQYDWNVAVVDLRDEAGRPQLPKWTPYKLPRHAKCTNH</sequence>
<dbReference type="InterPro" id="IPR000594">
    <property type="entry name" value="ThiF_NAD_FAD-bd"/>
</dbReference>
<dbReference type="GO" id="GO:0008641">
    <property type="term" value="F:ubiquitin-like modifier activating enzyme activity"/>
    <property type="evidence" value="ECO:0007669"/>
    <property type="project" value="InterPro"/>
</dbReference>
<proteinExistence type="predicted"/>
<name>A0A7C9LFU6_9GAMM</name>
<dbReference type="Pfam" id="PF00899">
    <property type="entry name" value="ThiF"/>
    <property type="match status" value="1"/>
</dbReference>
<gene>
    <name evidence="2" type="ORF">GN331_03880</name>
</gene>
<feature type="domain" description="THIF-type NAD/FAD binding fold" evidence="1">
    <location>
        <begin position="309"/>
        <end position="473"/>
    </location>
</feature>
<keyword evidence="3" id="KW-1185">Reference proteome</keyword>
<evidence type="ECO:0000313" key="2">
    <source>
        <dbReference type="EMBL" id="MUV13341.1"/>
    </source>
</evidence>
<dbReference type="SUPFAM" id="SSF54495">
    <property type="entry name" value="UBC-like"/>
    <property type="match status" value="1"/>
</dbReference>
<organism evidence="2 3">
    <name type="scientific">Noviluteimonas gilva</name>
    <dbReference type="NCBI Taxonomy" id="2682097"/>
    <lineage>
        <taxon>Bacteria</taxon>
        <taxon>Pseudomonadati</taxon>
        <taxon>Pseudomonadota</taxon>
        <taxon>Gammaproteobacteria</taxon>
        <taxon>Lysobacterales</taxon>
        <taxon>Lysobacteraceae</taxon>
        <taxon>Noviluteimonas</taxon>
    </lineage>
</organism>
<accession>A0A7C9LFU6</accession>
<reference evidence="2 3" key="1">
    <citation type="submission" date="2019-12" db="EMBL/GenBank/DDBJ databases">
        <authorList>
            <person name="Xu J."/>
        </authorList>
    </citation>
    <scope>NUCLEOTIDE SEQUENCE [LARGE SCALE GENOMIC DNA]</scope>
    <source>
        <strain evidence="2 3">HX-5-24</strain>
    </source>
</reference>
<dbReference type="Proteomes" id="UP000479692">
    <property type="component" value="Unassembled WGS sequence"/>
</dbReference>
<dbReference type="AlphaFoldDB" id="A0A7C9LFU6"/>
<evidence type="ECO:0000313" key="3">
    <source>
        <dbReference type="Proteomes" id="UP000479692"/>
    </source>
</evidence>